<comment type="similarity">
    <text evidence="1">Belongs to the N-acylglucosamine 2-epimerase family.</text>
</comment>
<dbReference type="PANTHER" id="PTHR15108">
    <property type="entry name" value="N-ACYLGLUCOSAMINE-2-EPIMERASE"/>
    <property type="match status" value="1"/>
</dbReference>
<proteinExistence type="inferred from homology"/>
<dbReference type="Gene3D" id="1.50.10.10">
    <property type="match status" value="1"/>
</dbReference>
<sequence length="345" mass="39910">MMGNTTIQTMVSLLSNYQQLVVKQLGKYEMVGEYLTGDVDVNVRLLCQMRTIIFLLKTAHLFKDVRHVDLAESLYAISEENYFKDGIWLQQKKMDQEANLYSYAFVILAQSYLYKITKNPLYAMALAETYSLIEPRFTVSYLFKPLSAHACLEQNSAMHLFEALTFAYYQADAIYMKDAIKQLEILIASNFWQKDKNVLAEKITLQNAVLSYEAGHWFEWVSLLWKVEQAKGRAFINKDILYASAIKYVTLTDTELVLNEMDSVFQPLDLEQIRIWPSLEYLRAKTLIEHRLPIIVLDHFMAAFFDNKGLPKEYLSDKPVEKVKSTTGYHIAESFVDIFSIGVVD</sequence>
<evidence type="ECO:0000313" key="4">
    <source>
        <dbReference type="Proteomes" id="UP000273143"/>
    </source>
</evidence>
<dbReference type="KEGG" id="emo:DM558_09690"/>
<dbReference type="SUPFAM" id="SSF48208">
    <property type="entry name" value="Six-hairpin glycosidases"/>
    <property type="match status" value="1"/>
</dbReference>
<dbReference type="GO" id="GO:0005975">
    <property type="term" value="P:carbohydrate metabolic process"/>
    <property type="evidence" value="ECO:0007669"/>
    <property type="project" value="InterPro"/>
</dbReference>
<keyword evidence="2" id="KW-0413">Isomerase</keyword>
<dbReference type="Proteomes" id="UP000273143">
    <property type="component" value="Chromosome"/>
</dbReference>
<dbReference type="AlphaFoldDB" id="A0A3S9XF46"/>
<reference evidence="4" key="1">
    <citation type="submission" date="2018-06" db="EMBL/GenBank/DDBJ databases">
        <title>Complete genome of Pseudomonas insecticola strain QZS01.</title>
        <authorList>
            <person name="Wang J."/>
            <person name="Su Q."/>
        </authorList>
    </citation>
    <scope>NUCLEOTIDE SEQUENCE [LARGE SCALE GENOMIC DNA]</scope>
    <source>
        <strain evidence="4">QZS01</strain>
    </source>
</reference>
<protein>
    <submittedName>
        <fullName evidence="3">Uncharacterized protein</fullName>
    </submittedName>
</protein>
<name>A0A3S9XF46_9GAMM</name>
<dbReference type="Pfam" id="PF07221">
    <property type="entry name" value="GlcNAc_2-epim"/>
    <property type="match status" value="1"/>
</dbReference>
<accession>A0A3S9XF46</accession>
<evidence type="ECO:0000256" key="2">
    <source>
        <dbReference type="ARBA" id="ARBA00023235"/>
    </source>
</evidence>
<dbReference type="InterPro" id="IPR008928">
    <property type="entry name" value="6-hairpin_glycosidase_sf"/>
</dbReference>
<dbReference type="RefSeq" id="WP_127163788.1">
    <property type="nucleotide sequence ID" value="NZ_CP029822.1"/>
</dbReference>
<dbReference type="EMBL" id="CP029822">
    <property type="protein sequence ID" value="AZS51031.1"/>
    <property type="molecule type" value="Genomic_DNA"/>
</dbReference>
<dbReference type="InterPro" id="IPR010819">
    <property type="entry name" value="AGE/CE"/>
</dbReference>
<organism evidence="3 4">
    <name type="scientific">Entomomonas moraniae</name>
    <dbReference type="NCBI Taxonomy" id="2213226"/>
    <lineage>
        <taxon>Bacteria</taxon>
        <taxon>Pseudomonadati</taxon>
        <taxon>Pseudomonadota</taxon>
        <taxon>Gammaproteobacteria</taxon>
        <taxon>Pseudomonadales</taxon>
        <taxon>Pseudomonadaceae</taxon>
        <taxon>Entomomonas</taxon>
    </lineage>
</organism>
<keyword evidence="4" id="KW-1185">Reference proteome</keyword>
<dbReference type="GO" id="GO:0016853">
    <property type="term" value="F:isomerase activity"/>
    <property type="evidence" value="ECO:0007669"/>
    <property type="project" value="UniProtKB-KW"/>
</dbReference>
<dbReference type="InterPro" id="IPR012341">
    <property type="entry name" value="6hp_glycosidase-like_sf"/>
</dbReference>
<evidence type="ECO:0000313" key="3">
    <source>
        <dbReference type="EMBL" id="AZS51031.1"/>
    </source>
</evidence>
<evidence type="ECO:0000256" key="1">
    <source>
        <dbReference type="ARBA" id="ARBA00008558"/>
    </source>
</evidence>
<gene>
    <name evidence="3" type="ORF">DM558_09690</name>
</gene>